<dbReference type="EMBL" id="JAPHNL010000001">
    <property type="protein sequence ID" value="MCX3058233.1"/>
    <property type="molecule type" value="Genomic_DNA"/>
</dbReference>
<organism evidence="1 2">
    <name type="scientific">Streptomyces beihaiensis</name>
    <dbReference type="NCBI Taxonomy" id="2984495"/>
    <lineage>
        <taxon>Bacteria</taxon>
        <taxon>Bacillati</taxon>
        <taxon>Actinomycetota</taxon>
        <taxon>Actinomycetes</taxon>
        <taxon>Kitasatosporales</taxon>
        <taxon>Streptomycetaceae</taxon>
        <taxon>Streptomyces</taxon>
    </lineage>
</organism>
<dbReference type="Proteomes" id="UP001163064">
    <property type="component" value="Unassembled WGS sequence"/>
</dbReference>
<evidence type="ECO:0000313" key="1">
    <source>
        <dbReference type="EMBL" id="MCX3058233.1"/>
    </source>
</evidence>
<protein>
    <submittedName>
        <fullName evidence="1">Uncharacterized protein</fullName>
    </submittedName>
</protein>
<evidence type="ECO:0000313" key="2">
    <source>
        <dbReference type="Proteomes" id="UP001163064"/>
    </source>
</evidence>
<proteinExistence type="predicted"/>
<sequence>MLTTQELDAEVCFYGLWMQDAAADIDAFDDEPAQDVPFKTASGTRMVVHSAGHTHTADFRAEVWDEAPPLAPGPWEQQAEARIDAPSGQPQLWTYTDMTMEGIEPGSAGRTWHVRVYAKGRHRVHGDLSPSPPPPDERSRAAGLTAWGIYASRMSLRLSATVEVGVWRMASNASRTGVWR</sequence>
<reference evidence="1" key="1">
    <citation type="submission" date="2022-10" db="EMBL/GenBank/DDBJ databases">
        <title>Streptomyces beihaiensis sp. nov., a chitin degrading actinobacterium, isolated from shrimp pond soil.</title>
        <authorList>
            <person name="Xie J."/>
            <person name="Shen N."/>
        </authorList>
    </citation>
    <scope>NUCLEOTIDE SEQUENCE</scope>
    <source>
        <strain evidence="1">GXMU-J5</strain>
    </source>
</reference>
<gene>
    <name evidence="1" type="ORF">OFY01_00285</name>
</gene>
<dbReference type="RefSeq" id="WP_266595074.1">
    <property type="nucleotide sequence ID" value="NZ_JAPHNL010000001.1"/>
</dbReference>
<accession>A0ABT3TMG6</accession>
<comment type="caution">
    <text evidence="1">The sequence shown here is derived from an EMBL/GenBank/DDBJ whole genome shotgun (WGS) entry which is preliminary data.</text>
</comment>
<name>A0ABT3TMG6_9ACTN</name>
<keyword evidence="2" id="KW-1185">Reference proteome</keyword>